<dbReference type="GO" id="GO:0005829">
    <property type="term" value="C:cytosol"/>
    <property type="evidence" value="ECO:0007669"/>
    <property type="project" value="TreeGrafter"/>
</dbReference>
<dbReference type="GO" id="GO:0008374">
    <property type="term" value="F:O-acyltransferase activity"/>
    <property type="evidence" value="ECO:0007669"/>
    <property type="project" value="TreeGrafter"/>
</dbReference>
<comment type="similarity">
    <text evidence="1">Belongs to the transferase hexapeptide repeat family.</text>
</comment>
<dbReference type="InterPro" id="IPR011004">
    <property type="entry name" value="Trimer_LpxA-like_sf"/>
</dbReference>
<evidence type="ECO:0000256" key="2">
    <source>
        <dbReference type="ARBA" id="ARBA00022679"/>
    </source>
</evidence>
<dbReference type="PANTHER" id="PTHR23416:SF23">
    <property type="entry name" value="ACETYLTRANSFERASE C18B11.09C-RELATED"/>
    <property type="match status" value="1"/>
</dbReference>
<dbReference type="InterPro" id="IPR051159">
    <property type="entry name" value="Hexapeptide_acetyltransf"/>
</dbReference>
<reference evidence="3" key="1">
    <citation type="journal article" date="2017" name="PLoS ONE">
        <title>Genetic diversity of the O antigens of Proteus species and the development of a suspension array for molecular serotyping.</title>
        <authorList>
            <person name="Yu X."/>
            <person name="Torzewska A."/>
            <person name="Zhang X."/>
            <person name="Yin Z."/>
            <person name="Drzewiecka D."/>
            <person name="Cao H."/>
            <person name="Liu B."/>
            <person name="Knirel Y.A."/>
            <person name="Rozalski A."/>
            <person name="Wang L."/>
        </authorList>
    </citation>
    <scope>NUCLEOTIDE SEQUENCE</scope>
    <source>
        <strain evidence="3">G2655</strain>
    </source>
</reference>
<dbReference type="PANTHER" id="PTHR23416">
    <property type="entry name" value="SIALIC ACID SYNTHASE-RELATED"/>
    <property type="match status" value="1"/>
</dbReference>
<dbReference type="AlphaFoldDB" id="A0A385JNN1"/>
<evidence type="ECO:0000256" key="1">
    <source>
        <dbReference type="ARBA" id="ARBA00007274"/>
    </source>
</evidence>
<protein>
    <submittedName>
        <fullName evidence="3">Galactoside O-acetyltransferase</fullName>
    </submittedName>
</protein>
<dbReference type="Gene3D" id="2.160.10.10">
    <property type="entry name" value="Hexapeptide repeat proteins"/>
    <property type="match status" value="1"/>
</dbReference>
<sequence>MIIGNIELGENVSIDTSTSINNVKINNNVKISKNCSIFGSKKYILEIHSDTYIGMNCCINGYSNKVIIMNNVSIAPNVSILSDSGPNASILMQQFYPIINDEIYIGEHSWLGINSVILPGVKLGKYCVVAANSLVKDSFDDYSVIAGSPAKLIKKLK</sequence>
<proteinExistence type="inferred from homology"/>
<dbReference type="EMBL" id="KY710727">
    <property type="protein sequence ID" value="AXY99955.1"/>
    <property type="molecule type" value="Genomic_DNA"/>
</dbReference>
<name>A0A385JNN1_9GAMM</name>
<evidence type="ECO:0000313" key="3">
    <source>
        <dbReference type="EMBL" id="AXY99955.1"/>
    </source>
</evidence>
<dbReference type="Pfam" id="PF00132">
    <property type="entry name" value="Hexapep"/>
    <property type="match status" value="1"/>
</dbReference>
<keyword evidence="2 3" id="KW-0808">Transferase</keyword>
<dbReference type="SUPFAM" id="SSF51161">
    <property type="entry name" value="Trimeric LpxA-like enzymes"/>
    <property type="match status" value="1"/>
</dbReference>
<organism evidence="3">
    <name type="scientific">Proteus penneri</name>
    <dbReference type="NCBI Taxonomy" id="102862"/>
    <lineage>
        <taxon>Bacteria</taxon>
        <taxon>Pseudomonadati</taxon>
        <taxon>Pseudomonadota</taxon>
        <taxon>Gammaproteobacteria</taxon>
        <taxon>Enterobacterales</taxon>
        <taxon>Morganellaceae</taxon>
        <taxon>Proteus</taxon>
    </lineage>
</organism>
<dbReference type="CDD" id="cd04647">
    <property type="entry name" value="LbH_MAT_like"/>
    <property type="match status" value="1"/>
</dbReference>
<dbReference type="InterPro" id="IPR001451">
    <property type="entry name" value="Hexapep"/>
</dbReference>
<accession>A0A385JNN1</accession>